<reference evidence="12 13" key="1">
    <citation type="submission" date="2016-10" db="EMBL/GenBank/DDBJ databases">
        <authorList>
            <person name="de Groot N.N."/>
        </authorList>
    </citation>
    <scope>NUCLEOTIDE SEQUENCE [LARGE SCALE GENOMIC DNA]</scope>
    <source>
        <strain evidence="12 13">DSM 22012</strain>
    </source>
</reference>
<dbReference type="GO" id="GO:0046872">
    <property type="term" value="F:metal ion binding"/>
    <property type="evidence" value="ECO:0007669"/>
    <property type="project" value="UniProtKB-KW"/>
</dbReference>
<comment type="pathway">
    <text evidence="2">Cell wall biogenesis; cell wall polysaccharide biosynthesis.</text>
</comment>
<keyword evidence="6" id="KW-0378">Hydrolase</keyword>
<dbReference type="InterPro" id="IPR010275">
    <property type="entry name" value="MepK"/>
</dbReference>
<comment type="similarity">
    <text evidence="10">Belongs to the peptidase M15 family.</text>
</comment>
<evidence type="ECO:0000256" key="3">
    <source>
        <dbReference type="ARBA" id="ARBA00022670"/>
    </source>
</evidence>
<dbReference type="NCBIfam" id="TIGR01409">
    <property type="entry name" value="TAT_signal_seq"/>
    <property type="match status" value="1"/>
</dbReference>
<dbReference type="EMBL" id="FNVQ01000005">
    <property type="protein sequence ID" value="SEG80604.1"/>
    <property type="molecule type" value="Genomic_DNA"/>
</dbReference>
<dbReference type="PANTHER" id="PTHR37425:SF1">
    <property type="entry name" value="OUTER MEMBRANE PROTEIN"/>
    <property type="match status" value="1"/>
</dbReference>
<evidence type="ECO:0000256" key="8">
    <source>
        <dbReference type="ARBA" id="ARBA00023049"/>
    </source>
</evidence>
<dbReference type="GO" id="GO:0008237">
    <property type="term" value="F:metallopeptidase activity"/>
    <property type="evidence" value="ECO:0007669"/>
    <property type="project" value="UniProtKB-KW"/>
</dbReference>
<evidence type="ECO:0000256" key="7">
    <source>
        <dbReference type="ARBA" id="ARBA00022833"/>
    </source>
</evidence>
<dbReference type="RefSeq" id="WP_235009204.1">
    <property type="nucleotide sequence ID" value="NZ_FNVQ01000005.1"/>
</dbReference>
<organism evidence="12 13">
    <name type="scientific">Marinobacterium lutimaris</name>
    <dbReference type="NCBI Taxonomy" id="568106"/>
    <lineage>
        <taxon>Bacteria</taxon>
        <taxon>Pseudomonadati</taxon>
        <taxon>Pseudomonadota</taxon>
        <taxon>Gammaproteobacteria</taxon>
        <taxon>Oceanospirillales</taxon>
        <taxon>Oceanospirillaceae</taxon>
        <taxon>Marinobacterium</taxon>
    </lineage>
</organism>
<dbReference type="InterPro" id="IPR006311">
    <property type="entry name" value="TAT_signal"/>
</dbReference>
<evidence type="ECO:0000313" key="13">
    <source>
        <dbReference type="Proteomes" id="UP000236745"/>
    </source>
</evidence>
<dbReference type="CDD" id="cd14844">
    <property type="entry name" value="Zn-DD-carboxypeptidase_like"/>
    <property type="match status" value="1"/>
</dbReference>
<evidence type="ECO:0000256" key="10">
    <source>
        <dbReference type="ARBA" id="ARBA00093448"/>
    </source>
</evidence>
<sequence length="190" mass="21315">MPFKRSSRLTAPLSRRGFMKGFAATAAGLYIPKTFANIPNEKERQVALHNLHTGEKVKLTYWEKGNYLSESLAEIDHVLRDFRTGDVHPMDPALIDLLNALRLRAGRKGPFEIISGYRSPKTNNMLRANSNGVAKKSLHMQGKAMDIRLPGMELHQLHKMAVDLKVGGVGLYTESNFIHVDTGKVRYWGS</sequence>
<dbReference type="Gene3D" id="3.30.1380.10">
    <property type="match status" value="1"/>
</dbReference>
<keyword evidence="3" id="KW-0645">Protease</keyword>
<keyword evidence="4" id="KW-0479">Metal-binding</keyword>
<dbReference type="PROSITE" id="PS51318">
    <property type="entry name" value="TAT"/>
    <property type="match status" value="1"/>
</dbReference>
<dbReference type="AlphaFoldDB" id="A0A1H6D691"/>
<evidence type="ECO:0000313" key="12">
    <source>
        <dbReference type="EMBL" id="SEG80604.1"/>
    </source>
</evidence>
<dbReference type="GO" id="GO:0071555">
    <property type="term" value="P:cell wall organization"/>
    <property type="evidence" value="ECO:0007669"/>
    <property type="project" value="UniProtKB-KW"/>
</dbReference>
<keyword evidence="8" id="KW-0482">Metalloprotease</keyword>
<keyword evidence="13" id="KW-1185">Reference proteome</keyword>
<dbReference type="PANTHER" id="PTHR37425">
    <property type="match status" value="1"/>
</dbReference>
<evidence type="ECO:0000256" key="6">
    <source>
        <dbReference type="ARBA" id="ARBA00022801"/>
    </source>
</evidence>
<dbReference type="GO" id="GO:0006508">
    <property type="term" value="P:proteolysis"/>
    <property type="evidence" value="ECO:0007669"/>
    <property type="project" value="UniProtKB-KW"/>
</dbReference>
<protein>
    <recommendedName>
        <fullName evidence="11">Murein endopeptidase K</fullName>
    </recommendedName>
</protein>
<evidence type="ECO:0000256" key="4">
    <source>
        <dbReference type="ARBA" id="ARBA00022723"/>
    </source>
</evidence>
<dbReference type="InterPro" id="IPR019546">
    <property type="entry name" value="TAT_signal_bac_arc"/>
</dbReference>
<accession>A0A1H6D691</accession>
<evidence type="ECO:0000256" key="1">
    <source>
        <dbReference type="ARBA" id="ARBA00001947"/>
    </source>
</evidence>
<keyword evidence="7" id="KW-0862">Zinc</keyword>
<proteinExistence type="inferred from homology"/>
<dbReference type="SUPFAM" id="SSF55166">
    <property type="entry name" value="Hedgehog/DD-peptidase"/>
    <property type="match status" value="1"/>
</dbReference>
<evidence type="ECO:0000256" key="11">
    <source>
        <dbReference type="ARBA" id="ARBA00093666"/>
    </source>
</evidence>
<dbReference type="InterPro" id="IPR009045">
    <property type="entry name" value="Zn_M74/Hedgehog-like"/>
</dbReference>
<name>A0A1H6D691_9GAMM</name>
<evidence type="ECO:0000256" key="2">
    <source>
        <dbReference type="ARBA" id="ARBA00004776"/>
    </source>
</evidence>
<comment type="cofactor">
    <cofactor evidence="1">
        <name>Zn(2+)</name>
        <dbReference type="ChEBI" id="CHEBI:29105"/>
    </cofactor>
</comment>
<dbReference type="Proteomes" id="UP000236745">
    <property type="component" value="Unassembled WGS sequence"/>
</dbReference>
<evidence type="ECO:0000256" key="9">
    <source>
        <dbReference type="ARBA" id="ARBA00023316"/>
    </source>
</evidence>
<keyword evidence="9" id="KW-0961">Cell wall biogenesis/degradation</keyword>
<evidence type="ECO:0000256" key="5">
    <source>
        <dbReference type="ARBA" id="ARBA00022729"/>
    </source>
</evidence>
<gene>
    <name evidence="12" type="ORF">SAMN05444390_10550</name>
</gene>
<dbReference type="Pfam" id="PF05951">
    <property type="entry name" value="Peptidase_M15_2"/>
    <property type="match status" value="1"/>
</dbReference>
<keyword evidence="5" id="KW-0732">Signal</keyword>